<reference evidence="2" key="1">
    <citation type="submission" date="2023-03" db="EMBL/GenBank/DDBJ databases">
        <title>Massive genome expansion in bonnet fungi (Mycena s.s.) driven by repeated elements and novel gene families across ecological guilds.</title>
        <authorList>
            <consortium name="Lawrence Berkeley National Laboratory"/>
            <person name="Harder C.B."/>
            <person name="Miyauchi S."/>
            <person name="Viragh M."/>
            <person name="Kuo A."/>
            <person name="Thoen E."/>
            <person name="Andreopoulos B."/>
            <person name="Lu D."/>
            <person name="Skrede I."/>
            <person name="Drula E."/>
            <person name="Henrissat B."/>
            <person name="Morin E."/>
            <person name="Kohler A."/>
            <person name="Barry K."/>
            <person name="LaButti K."/>
            <person name="Morin E."/>
            <person name="Salamov A."/>
            <person name="Lipzen A."/>
            <person name="Mereny Z."/>
            <person name="Hegedus B."/>
            <person name="Baldrian P."/>
            <person name="Stursova M."/>
            <person name="Weitz H."/>
            <person name="Taylor A."/>
            <person name="Grigoriev I.V."/>
            <person name="Nagy L.G."/>
            <person name="Martin F."/>
            <person name="Kauserud H."/>
        </authorList>
    </citation>
    <scope>NUCLEOTIDE SEQUENCE</scope>
    <source>
        <strain evidence="2">CBHHK182m</strain>
    </source>
</reference>
<evidence type="ECO:0000313" key="2">
    <source>
        <dbReference type="EMBL" id="KAJ7759627.1"/>
    </source>
</evidence>
<protein>
    <recommendedName>
        <fullName evidence="1">DUF8205 domain-containing protein</fullName>
    </recommendedName>
</protein>
<sequence length="123" mass="13772">MEFGNGENPQTITLPVHIQRRALNMVQAAEPWVMTSAITGQSTEAPFNIETCMEFINTHIRSDKQDQLLLRTEMRASDIQMIRDAGAESDTLPAQILRAKMAREHIFRPLMVGPGGANWVPLV</sequence>
<proteinExistence type="predicted"/>
<comment type="caution">
    <text evidence="2">The sequence shown here is derived from an EMBL/GenBank/DDBJ whole genome shotgun (WGS) entry which is preliminary data.</text>
</comment>
<dbReference type="Pfam" id="PF26632">
    <property type="entry name" value="DUF8205"/>
    <property type="match status" value="1"/>
</dbReference>
<evidence type="ECO:0000313" key="3">
    <source>
        <dbReference type="Proteomes" id="UP001215598"/>
    </source>
</evidence>
<name>A0AAD7NG91_9AGAR</name>
<dbReference type="InterPro" id="IPR058518">
    <property type="entry name" value="DUF8205"/>
</dbReference>
<gene>
    <name evidence="2" type="ORF">B0H16DRAFT_1720413</name>
</gene>
<evidence type="ECO:0000259" key="1">
    <source>
        <dbReference type="Pfam" id="PF26632"/>
    </source>
</evidence>
<dbReference type="Proteomes" id="UP001215598">
    <property type="component" value="Unassembled WGS sequence"/>
</dbReference>
<accession>A0AAD7NG91</accession>
<dbReference type="EMBL" id="JARKIB010000039">
    <property type="protein sequence ID" value="KAJ7759627.1"/>
    <property type="molecule type" value="Genomic_DNA"/>
</dbReference>
<dbReference type="AlphaFoldDB" id="A0AAD7NG91"/>
<organism evidence="2 3">
    <name type="scientific">Mycena metata</name>
    <dbReference type="NCBI Taxonomy" id="1033252"/>
    <lineage>
        <taxon>Eukaryota</taxon>
        <taxon>Fungi</taxon>
        <taxon>Dikarya</taxon>
        <taxon>Basidiomycota</taxon>
        <taxon>Agaricomycotina</taxon>
        <taxon>Agaricomycetes</taxon>
        <taxon>Agaricomycetidae</taxon>
        <taxon>Agaricales</taxon>
        <taxon>Marasmiineae</taxon>
        <taxon>Mycenaceae</taxon>
        <taxon>Mycena</taxon>
    </lineage>
</organism>
<feature type="domain" description="DUF8205" evidence="1">
    <location>
        <begin position="38"/>
        <end position="106"/>
    </location>
</feature>
<keyword evidence="3" id="KW-1185">Reference proteome</keyword>